<accession>A0A2S2QR84</accession>
<evidence type="ECO:0000313" key="1">
    <source>
        <dbReference type="EMBL" id="MBY80214.1"/>
    </source>
</evidence>
<organism evidence="1">
    <name type="scientific">Sipha flava</name>
    <name type="common">yellow sugarcane aphid</name>
    <dbReference type="NCBI Taxonomy" id="143950"/>
    <lineage>
        <taxon>Eukaryota</taxon>
        <taxon>Metazoa</taxon>
        <taxon>Ecdysozoa</taxon>
        <taxon>Arthropoda</taxon>
        <taxon>Hexapoda</taxon>
        <taxon>Insecta</taxon>
        <taxon>Pterygota</taxon>
        <taxon>Neoptera</taxon>
        <taxon>Paraneoptera</taxon>
        <taxon>Hemiptera</taxon>
        <taxon>Sternorrhyncha</taxon>
        <taxon>Aphidomorpha</taxon>
        <taxon>Aphidoidea</taxon>
        <taxon>Aphididae</taxon>
        <taxon>Sipha</taxon>
    </lineage>
</organism>
<proteinExistence type="predicted"/>
<gene>
    <name evidence="1" type="ORF">g.37550</name>
</gene>
<protein>
    <submittedName>
        <fullName evidence="1">Uncharacterized protein</fullName>
    </submittedName>
</protein>
<dbReference type="AlphaFoldDB" id="A0A2S2QR84"/>
<name>A0A2S2QR84_9HEMI</name>
<sequence>MVFIFETAALIGATANWMFTYYGMSITGVNGLYDVDTNVPYHQHEILTMATNSLVMSTYASEWQPYVERDLLHDLRVVAGVNNLQYNDWISLTLPWWFVQAVSEKMGLVYKVNQKEREVWTIPGRVGNGWHQGYPINENSMWATLSILTSDDRYIEHNRYTVLGNGDNGYDQNTWAAWKSDSVMDHFAQVQTMPVGTPADRGVLSHVNLLTLPYIQDNTKKDEKGPIFFVSSSTPNRTTDWMRCQNPLRYPDPIRDHLIRAGKAAIPELMVGNVPGAIKTALLSMADPALNRTLNKVADISGLDLFRPGGPP</sequence>
<reference evidence="1" key="1">
    <citation type="submission" date="2018-04" db="EMBL/GenBank/DDBJ databases">
        <title>Transcriptome assembly of Sipha flava.</title>
        <authorList>
            <person name="Scully E.D."/>
            <person name="Geib S.M."/>
            <person name="Palmer N.A."/>
            <person name="Koch K."/>
            <person name="Bradshaw J."/>
            <person name="Heng-Moss T."/>
            <person name="Sarath G."/>
        </authorList>
    </citation>
    <scope>NUCLEOTIDE SEQUENCE</scope>
</reference>
<dbReference type="EMBL" id="GGMS01011011">
    <property type="protein sequence ID" value="MBY80214.1"/>
    <property type="molecule type" value="Transcribed_RNA"/>
</dbReference>